<dbReference type="Pfam" id="PF13360">
    <property type="entry name" value="PQQ_2"/>
    <property type="match status" value="1"/>
</dbReference>
<accession>A0A6G4UEV1</accession>
<evidence type="ECO:0000256" key="2">
    <source>
        <dbReference type="SAM" id="Phobius"/>
    </source>
</evidence>
<evidence type="ECO:0000259" key="3">
    <source>
        <dbReference type="Pfam" id="PF13360"/>
    </source>
</evidence>
<protein>
    <submittedName>
        <fullName evidence="4">PQQ-binding-like beta-propeller repeat protein</fullName>
    </submittedName>
</protein>
<sequence>PTPPAQPPAAPGQPPQGAPYGQPQQGQTPYGQPQQPGQAPYGQPQPGQQGYGYPQQQPGYGYPQQGGEQPQYGSYPTPQAQFPGVGTQPLQQPKSGMSGGKTALIIGLVVVFLAAVAGVTYVLTKPDEGKDETKKKPGQSQGPGGDTAAADAKPKSANGKLLYSADYPKAEFDTTIGTNGQWATDKTFAKSGMYEITGYSADSGKEAWKIPLKGAVCGASQHVSEDGKAAVLFEDRKAKNEKDYSPRCSQIAAFDVNSGKMLWQEEAKNADEIATMEEITVADGAVATGGTDGAFVFDINSGKSLWSPKAGSKCQEDGYGGGAALVAVVRCGEYDSPTIRVEKMNPKTKKADWSYTTPPGTQYVKMLSTDPVVFGITVGDESSEKDVIALDDKGKMLSKISLGTSSGSSGMPKYDPNCPATEVEPCRTAAVDDKYLYLAGEEHRGKSDYGDTNEIVAFSLATGKPVKKFDAGEKRTMSPVRMVGKKLLGYRSPTYDSGGELVAIDPATGKQQTWLRMPVDTAEDESDFTARYSDVTYAYGRFFVSQSTISQSSAKYSKFLFMAFGGS</sequence>
<keyword evidence="2" id="KW-0472">Membrane</keyword>
<gene>
    <name evidence="4" type="ORF">G5C51_40950</name>
</gene>
<dbReference type="InterPro" id="IPR011047">
    <property type="entry name" value="Quinoprotein_ADH-like_sf"/>
</dbReference>
<comment type="caution">
    <text evidence="4">The sequence shown here is derived from an EMBL/GenBank/DDBJ whole genome shotgun (WGS) entry which is preliminary data.</text>
</comment>
<proteinExistence type="predicted"/>
<dbReference type="Gene3D" id="2.140.10.10">
    <property type="entry name" value="Quinoprotein alcohol dehydrogenase-like superfamily"/>
    <property type="match status" value="1"/>
</dbReference>
<evidence type="ECO:0000256" key="1">
    <source>
        <dbReference type="SAM" id="MobiDB-lite"/>
    </source>
</evidence>
<dbReference type="RefSeq" id="WP_165245859.1">
    <property type="nucleotide sequence ID" value="NZ_JAAKZV010000446.1"/>
</dbReference>
<dbReference type="SUPFAM" id="SSF50998">
    <property type="entry name" value="Quinoprotein alcohol dehydrogenase-like"/>
    <property type="match status" value="2"/>
</dbReference>
<organism evidence="4 5">
    <name type="scientific">Streptomyces coryli</name>
    <dbReference type="NCBI Taxonomy" id="1128680"/>
    <lineage>
        <taxon>Bacteria</taxon>
        <taxon>Bacillati</taxon>
        <taxon>Actinomycetota</taxon>
        <taxon>Actinomycetes</taxon>
        <taxon>Kitasatosporales</taxon>
        <taxon>Streptomycetaceae</taxon>
        <taxon>Streptomyces</taxon>
    </lineage>
</organism>
<feature type="non-terminal residue" evidence="4">
    <location>
        <position position="1"/>
    </location>
</feature>
<dbReference type="EMBL" id="JAAKZV010000446">
    <property type="protein sequence ID" value="NGN70238.1"/>
    <property type="molecule type" value="Genomic_DNA"/>
</dbReference>
<keyword evidence="5" id="KW-1185">Reference proteome</keyword>
<evidence type="ECO:0000313" key="4">
    <source>
        <dbReference type="EMBL" id="NGN70238.1"/>
    </source>
</evidence>
<keyword evidence="2" id="KW-0812">Transmembrane</keyword>
<dbReference type="AlphaFoldDB" id="A0A6G4UEV1"/>
<dbReference type="Proteomes" id="UP000481583">
    <property type="component" value="Unassembled WGS sequence"/>
</dbReference>
<feature type="compositionally biased region" description="Low complexity" evidence="1">
    <location>
        <begin position="18"/>
        <end position="73"/>
    </location>
</feature>
<feature type="compositionally biased region" description="Pro residues" evidence="1">
    <location>
        <begin position="1"/>
        <end position="17"/>
    </location>
</feature>
<name>A0A6G4UEV1_9ACTN</name>
<keyword evidence="2" id="KW-1133">Transmembrane helix</keyword>
<feature type="region of interest" description="Disordered" evidence="1">
    <location>
        <begin position="1"/>
        <end position="98"/>
    </location>
</feature>
<evidence type="ECO:0000313" key="5">
    <source>
        <dbReference type="Proteomes" id="UP000481583"/>
    </source>
</evidence>
<feature type="transmembrane region" description="Helical" evidence="2">
    <location>
        <begin position="103"/>
        <end position="123"/>
    </location>
</feature>
<reference evidence="4 5" key="1">
    <citation type="submission" date="2020-02" db="EMBL/GenBank/DDBJ databases">
        <title>Whole-genome analyses of novel actinobacteria.</title>
        <authorList>
            <person name="Sahin N."/>
        </authorList>
    </citation>
    <scope>NUCLEOTIDE SEQUENCE [LARGE SCALE GENOMIC DNA]</scope>
    <source>
        <strain evidence="4 5">A7024</strain>
    </source>
</reference>
<dbReference type="InterPro" id="IPR015943">
    <property type="entry name" value="WD40/YVTN_repeat-like_dom_sf"/>
</dbReference>
<dbReference type="Gene3D" id="2.130.10.10">
    <property type="entry name" value="YVTN repeat-like/Quinoprotein amine dehydrogenase"/>
    <property type="match status" value="1"/>
</dbReference>
<feature type="region of interest" description="Disordered" evidence="1">
    <location>
        <begin position="127"/>
        <end position="155"/>
    </location>
</feature>
<feature type="domain" description="Pyrrolo-quinoline quinone repeat" evidence="3">
    <location>
        <begin position="250"/>
        <end position="408"/>
    </location>
</feature>
<dbReference type="InterPro" id="IPR002372">
    <property type="entry name" value="PQQ_rpt_dom"/>
</dbReference>